<protein>
    <submittedName>
        <fullName evidence="1">Uncharacterized protein</fullName>
    </submittedName>
</protein>
<proteinExistence type="predicted"/>
<dbReference type="EMBL" id="VXIT01000005">
    <property type="protein sequence ID" value="KAA6412679.1"/>
    <property type="molecule type" value="Genomic_DNA"/>
</dbReference>
<dbReference type="OrthoDB" id="5228066at2759"/>
<evidence type="ECO:0000313" key="1">
    <source>
        <dbReference type="EMBL" id="KAA6412679.1"/>
    </source>
</evidence>
<reference evidence="1 2" key="1">
    <citation type="submission" date="2019-09" db="EMBL/GenBank/DDBJ databases">
        <title>The hologenome of the rock-dwelling lichen Lasallia pustulata.</title>
        <authorList>
            <person name="Greshake Tzovaras B."/>
            <person name="Segers F."/>
            <person name="Bicker A."/>
            <person name="Dal Grande F."/>
            <person name="Otte J."/>
            <person name="Hankeln T."/>
            <person name="Schmitt I."/>
            <person name="Ebersberger I."/>
        </authorList>
    </citation>
    <scope>NUCLEOTIDE SEQUENCE [LARGE SCALE GENOMIC DNA]</scope>
    <source>
        <strain evidence="1">A1-1</strain>
    </source>
</reference>
<gene>
    <name evidence="1" type="ORF">FRX48_03671</name>
</gene>
<dbReference type="AlphaFoldDB" id="A0A5M8PUG3"/>
<evidence type="ECO:0000313" key="2">
    <source>
        <dbReference type="Proteomes" id="UP000324767"/>
    </source>
</evidence>
<comment type="caution">
    <text evidence="1">The sequence shown here is derived from an EMBL/GenBank/DDBJ whole genome shotgun (WGS) entry which is preliminary data.</text>
</comment>
<organism evidence="1 2">
    <name type="scientific">Lasallia pustulata</name>
    <dbReference type="NCBI Taxonomy" id="136370"/>
    <lineage>
        <taxon>Eukaryota</taxon>
        <taxon>Fungi</taxon>
        <taxon>Dikarya</taxon>
        <taxon>Ascomycota</taxon>
        <taxon>Pezizomycotina</taxon>
        <taxon>Lecanoromycetes</taxon>
        <taxon>OSLEUM clade</taxon>
        <taxon>Umbilicariomycetidae</taxon>
        <taxon>Umbilicariales</taxon>
        <taxon>Umbilicariaceae</taxon>
        <taxon>Lasallia</taxon>
    </lineage>
</organism>
<dbReference type="Proteomes" id="UP000324767">
    <property type="component" value="Unassembled WGS sequence"/>
</dbReference>
<sequence length="111" mass="12345">MATKIRIQSDTDKELVDKCKEETDCGDCNPMSWTTPAKNVQIDPLKNTVALVVDVSGGQGTICIVNKEDNKNVDDVGPIKEGRNLAIVPWKNNWWYYAIGSVRVAHVQKKS</sequence>
<name>A0A5M8PUG3_9LECA</name>
<accession>A0A5M8PUG3</accession>